<dbReference type="InParanoid" id="D7ST81"/>
<accession>D7ST81</accession>
<evidence type="ECO:0000313" key="1">
    <source>
        <dbReference type="EMBL" id="CBI19995.3"/>
    </source>
</evidence>
<dbReference type="Proteomes" id="UP000009183">
    <property type="component" value="Chromosome 12"/>
</dbReference>
<sequence length="28" mass="3357">MEYFLSYQLEKVWLLLELVAMANQLSHS</sequence>
<dbReference type="AlphaFoldDB" id="D7ST81"/>
<gene>
    <name evidence="1" type="ordered locus">VIT_12s0055g00260</name>
</gene>
<dbReference type="EMBL" id="FN595228">
    <property type="protein sequence ID" value="CBI19995.3"/>
    <property type="molecule type" value="Genomic_DNA"/>
</dbReference>
<keyword evidence="2" id="KW-1185">Reference proteome</keyword>
<protein>
    <submittedName>
        <fullName evidence="1">Uncharacterized protein</fullName>
    </submittedName>
</protein>
<proteinExistence type="predicted"/>
<reference evidence="2" key="1">
    <citation type="journal article" date="2007" name="Nature">
        <title>The grapevine genome sequence suggests ancestral hexaploidization in major angiosperm phyla.</title>
        <authorList>
            <consortium name="The French-Italian Public Consortium for Grapevine Genome Characterization."/>
            <person name="Jaillon O."/>
            <person name="Aury J.-M."/>
            <person name="Noel B."/>
            <person name="Policriti A."/>
            <person name="Clepet C."/>
            <person name="Casagrande A."/>
            <person name="Choisne N."/>
            <person name="Aubourg S."/>
            <person name="Vitulo N."/>
            <person name="Jubin C."/>
            <person name="Vezzi A."/>
            <person name="Legeai F."/>
            <person name="Hugueney P."/>
            <person name="Dasilva C."/>
            <person name="Horner D."/>
            <person name="Mica E."/>
            <person name="Jublot D."/>
            <person name="Poulain J."/>
            <person name="Bruyere C."/>
            <person name="Billault A."/>
            <person name="Segurens B."/>
            <person name="Gouyvenoux M."/>
            <person name="Ugarte E."/>
            <person name="Cattonaro F."/>
            <person name="Anthouard V."/>
            <person name="Vico V."/>
            <person name="Del Fabbro C."/>
            <person name="Alaux M."/>
            <person name="Di Gaspero G."/>
            <person name="Dumas V."/>
            <person name="Felice N."/>
            <person name="Paillard S."/>
            <person name="Juman I."/>
            <person name="Moroldo M."/>
            <person name="Scalabrin S."/>
            <person name="Canaguier A."/>
            <person name="Le Clainche I."/>
            <person name="Malacrida G."/>
            <person name="Durand E."/>
            <person name="Pesole G."/>
            <person name="Laucou V."/>
            <person name="Chatelet P."/>
            <person name="Merdinoglu D."/>
            <person name="Delledonne M."/>
            <person name="Pezzotti M."/>
            <person name="Lecharny A."/>
            <person name="Scarpelli C."/>
            <person name="Artiguenave F."/>
            <person name="Pe M.E."/>
            <person name="Valle G."/>
            <person name="Morgante M."/>
            <person name="Caboche M."/>
            <person name="Adam-Blondon A.-F."/>
            <person name="Weissenbach J."/>
            <person name="Quetier F."/>
            <person name="Wincker P."/>
        </authorList>
    </citation>
    <scope>NUCLEOTIDE SEQUENCE [LARGE SCALE GENOMIC DNA]</scope>
    <source>
        <strain evidence="2">cv. Pinot noir / PN40024</strain>
    </source>
</reference>
<name>D7ST81_VITVI</name>
<dbReference type="HOGENOM" id="CLU_3413545_0_0_1"/>
<evidence type="ECO:0000313" key="2">
    <source>
        <dbReference type="Proteomes" id="UP000009183"/>
    </source>
</evidence>
<dbReference type="PaxDb" id="29760-VIT_12s0055g00260.t01"/>
<organism evidence="1 2">
    <name type="scientific">Vitis vinifera</name>
    <name type="common">Grape</name>
    <dbReference type="NCBI Taxonomy" id="29760"/>
    <lineage>
        <taxon>Eukaryota</taxon>
        <taxon>Viridiplantae</taxon>
        <taxon>Streptophyta</taxon>
        <taxon>Embryophyta</taxon>
        <taxon>Tracheophyta</taxon>
        <taxon>Spermatophyta</taxon>
        <taxon>Magnoliopsida</taxon>
        <taxon>eudicotyledons</taxon>
        <taxon>Gunneridae</taxon>
        <taxon>Pentapetalae</taxon>
        <taxon>rosids</taxon>
        <taxon>Vitales</taxon>
        <taxon>Vitaceae</taxon>
        <taxon>Viteae</taxon>
        <taxon>Vitis</taxon>
    </lineage>
</organism>